<dbReference type="EMBL" id="BPLQ01007677">
    <property type="protein sequence ID" value="GIY31532.1"/>
    <property type="molecule type" value="Genomic_DNA"/>
</dbReference>
<feature type="non-terminal residue" evidence="1">
    <location>
        <position position="1"/>
    </location>
</feature>
<evidence type="ECO:0000313" key="2">
    <source>
        <dbReference type="Proteomes" id="UP001054837"/>
    </source>
</evidence>
<organism evidence="1 2">
    <name type="scientific">Caerostris darwini</name>
    <dbReference type="NCBI Taxonomy" id="1538125"/>
    <lineage>
        <taxon>Eukaryota</taxon>
        <taxon>Metazoa</taxon>
        <taxon>Ecdysozoa</taxon>
        <taxon>Arthropoda</taxon>
        <taxon>Chelicerata</taxon>
        <taxon>Arachnida</taxon>
        <taxon>Araneae</taxon>
        <taxon>Araneomorphae</taxon>
        <taxon>Entelegynae</taxon>
        <taxon>Araneoidea</taxon>
        <taxon>Araneidae</taxon>
        <taxon>Caerostris</taxon>
    </lineage>
</organism>
<reference evidence="1 2" key="1">
    <citation type="submission" date="2021-06" db="EMBL/GenBank/DDBJ databases">
        <title>Caerostris darwini draft genome.</title>
        <authorList>
            <person name="Kono N."/>
            <person name="Arakawa K."/>
        </authorList>
    </citation>
    <scope>NUCLEOTIDE SEQUENCE [LARGE SCALE GENOMIC DNA]</scope>
</reference>
<dbReference type="AlphaFoldDB" id="A0AAV4SH33"/>
<dbReference type="Proteomes" id="UP001054837">
    <property type="component" value="Unassembled WGS sequence"/>
</dbReference>
<gene>
    <name evidence="1" type="ORF">CDAR_456561</name>
</gene>
<protein>
    <submittedName>
        <fullName evidence="1">Uncharacterized protein</fullName>
    </submittedName>
</protein>
<keyword evidence="2" id="KW-1185">Reference proteome</keyword>
<name>A0AAV4SH33_9ARAC</name>
<comment type="caution">
    <text evidence="1">The sequence shown here is derived from an EMBL/GenBank/DDBJ whole genome shotgun (WGS) entry which is preliminary data.</text>
</comment>
<proteinExistence type="predicted"/>
<evidence type="ECO:0000313" key="1">
    <source>
        <dbReference type="EMBL" id="GIY31532.1"/>
    </source>
</evidence>
<sequence length="66" mass="7344">VNPLPTTSTFVFFALPLSGHTQRARAPSGDRRNRHALVSDFVRCQLVSRERDGSPKTQPLTAVQVR</sequence>
<accession>A0AAV4SH33</accession>